<keyword evidence="3" id="KW-1185">Reference proteome</keyword>
<gene>
    <name evidence="2" type="ORF">pdam_00023550</name>
</gene>
<evidence type="ECO:0000313" key="2">
    <source>
        <dbReference type="EMBL" id="RMX57974.1"/>
    </source>
</evidence>
<evidence type="ECO:0000313" key="3">
    <source>
        <dbReference type="Proteomes" id="UP000275408"/>
    </source>
</evidence>
<proteinExistence type="predicted"/>
<name>A0A3M6UWS9_POCDA</name>
<dbReference type="Proteomes" id="UP000275408">
    <property type="component" value="Unassembled WGS sequence"/>
</dbReference>
<sequence>MKTLCLPVLLLAVIVLGCESHPGHGRHEKSHDNLKKRLQEAGIANLTIHHEKVGHKRFIGGIIAAFTLFNDLADFMGRVNNVVGWFDNIDRFMGSGGTESESEVNVAEINELKTRLDGLATDVENGFKSLLAGGEYTDVLNIVANDVEKLQLIDGYQREYLAEVKRYKELPAGERNSEEMAASEDSWFESIDARDDHLEDALGSLRLQVCGKPLLTQTSLYEAYAWKHGQQSTGSVESLMEFISRVRLLEANGYAVRMNFVKKKYRDDTARKNIEVRKINTRMEQTKTCEDPAIAKAMSRMVDHQGRSVLKNASFEHLENIYIFTYSDKGFLIKCNMSI</sequence>
<feature type="signal peptide" evidence="1">
    <location>
        <begin position="1"/>
        <end position="20"/>
    </location>
</feature>
<dbReference type="PROSITE" id="PS51257">
    <property type="entry name" value="PROKAR_LIPOPROTEIN"/>
    <property type="match status" value="1"/>
</dbReference>
<organism evidence="2 3">
    <name type="scientific">Pocillopora damicornis</name>
    <name type="common">Cauliflower coral</name>
    <name type="synonym">Millepora damicornis</name>
    <dbReference type="NCBI Taxonomy" id="46731"/>
    <lineage>
        <taxon>Eukaryota</taxon>
        <taxon>Metazoa</taxon>
        <taxon>Cnidaria</taxon>
        <taxon>Anthozoa</taxon>
        <taxon>Hexacorallia</taxon>
        <taxon>Scleractinia</taxon>
        <taxon>Astrocoeniina</taxon>
        <taxon>Pocilloporidae</taxon>
        <taxon>Pocillopora</taxon>
    </lineage>
</organism>
<feature type="chain" id="PRO_5018008383" evidence="1">
    <location>
        <begin position="21"/>
        <end position="339"/>
    </location>
</feature>
<dbReference type="OrthoDB" id="5957230at2759"/>
<keyword evidence="1" id="KW-0732">Signal</keyword>
<evidence type="ECO:0000256" key="1">
    <source>
        <dbReference type="SAM" id="SignalP"/>
    </source>
</evidence>
<dbReference type="EMBL" id="RCHS01000558">
    <property type="protein sequence ID" value="RMX57974.1"/>
    <property type="molecule type" value="Genomic_DNA"/>
</dbReference>
<accession>A0A3M6UWS9</accession>
<dbReference type="AlphaFoldDB" id="A0A3M6UWS9"/>
<comment type="caution">
    <text evidence="2">The sequence shown here is derived from an EMBL/GenBank/DDBJ whole genome shotgun (WGS) entry which is preliminary data.</text>
</comment>
<reference evidence="2 3" key="1">
    <citation type="journal article" date="2018" name="Sci. Rep.">
        <title>Comparative analysis of the Pocillopora damicornis genome highlights role of immune system in coral evolution.</title>
        <authorList>
            <person name="Cunning R."/>
            <person name="Bay R.A."/>
            <person name="Gillette P."/>
            <person name="Baker A.C."/>
            <person name="Traylor-Knowles N."/>
        </authorList>
    </citation>
    <scope>NUCLEOTIDE SEQUENCE [LARGE SCALE GENOMIC DNA]</scope>
    <source>
        <strain evidence="2">RSMAS</strain>
        <tissue evidence="2">Whole animal</tissue>
    </source>
</reference>
<protein>
    <submittedName>
        <fullName evidence="2">Uncharacterized protein</fullName>
    </submittedName>
</protein>